<dbReference type="InterPro" id="IPR037721">
    <property type="entry name" value="Ferlin"/>
</dbReference>
<proteinExistence type="predicted"/>
<evidence type="ECO:0000256" key="4">
    <source>
        <dbReference type="ARBA" id="ARBA00022989"/>
    </source>
</evidence>
<keyword evidence="4" id="KW-1133">Transmembrane helix</keyword>
<sequence length="159" mass="17873">MHRYTVYCSFFACNLINPLFASEEISFLVSMGEYGSTGEQLSRNRNSVLGALPDHDDGKYFSMPWGNHKPMADVPGLWEDVDARIERSNAIMKVSGISILELNELAGTEVAIMLDELLKAARRLGDGKNDEVSSLAMEALEHMHSMLDRLQDHHKYDIL</sequence>
<reference evidence="6 7" key="1">
    <citation type="submission" date="2015-09" db="EMBL/GenBank/DDBJ databases">
        <title>Draft genome of the parasitic nematode Teladorsagia circumcincta isolate WARC Sus (inbred).</title>
        <authorList>
            <person name="Mitreva M."/>
        </authorList>
    </citation>
    <scope>NUCLEOTIDE SEQUENCE [LARGE SCALE GENOMIC DNA]</scope>
    <source>
        <strain evidence="6 7">S</strain>
    </source>
</reference>
<evidence type="ECO:0000256" key="3">
    <source>
        <dbReference type="ARBA" id="ARBA00022737"/>
    </source>
</evidence>
<evidence type="ECO:0000256" key="2">
    <source>
        <dbReference type="ARBA" id="ARBA00022692"/>
    </source>
</evidence>
<evidence type="ECO:0000256" key="1">
    <source>
        <dbReference type="ARBA" id="ARBA00004370"/>
    </source>
</evidence>
<organism evidence="6 7">
    <name type="scientific">Teladorsagia circumcincta</name>
    <name type="common">Brown stomach worm</name>
    <name type="synonym">Ostertagia circumcincta</name>
    <dbReference type="NCBI Taxonomy" id="45464"/>
    <lineage>
        <taxon>Eukaryota</taxon>
        <taxon>Metazoa</taxon>
        <taxon>Ecdysozoa</taxon>
        <taxon>Nematoda</taxon>
        <taxon>Chromadorea</taxon>
        <taxon>Rhabditida</taxon>
        <taxon>Rhabditina</taxon>
        <taxon>Rhabditomorpha</taxon>
        <taxon>Strongyloidea</taxon>
        <taxon>Trichostrongylidae</taxon>
        <taxon>Teladorsagia</taxon>
    </lineage>
</organism>
<name>A0A2G9UCB4_TELCI</name>
<protein>
    <submittedName>
        <fullName evidence="6">Uncharacterized protein</fullName>
    </submittedName>
</protein>
<dbReference type="OrthoDB" id="5860982at2759"/>
<dbReference type="EMBL" id="KZ347365">
    <property type="protein sequence ID" value="PIO67888.1"/>
    <property type="molecule type" value="Genomic_DNA"/>
</dbReference>
<evidence type="ECO:0000256" key="5">
    <source>
        <dbReference type="ARBA" id="ARBA00023136"/>
    </source>
</evidence>
<dbReference type="GO" id="GO:0016020">
    <property type="term" value="C:membrane"/>
    <property type="evidence" value="ECO:0007669"/>
    <property type="project" value="UniProtKB-SubCell"/>
</dbReference>
<dbReference type="Proteomes" id="UP000230423">
    <property type="component" value="Unassembled WGS sequence"/>
</dbReference>
<dbReference type="GO" id="GO:0061025">
    <property type="term" value="P:membrane fusion"/>
    <property type="evidence" value="ECO:0007669"/>
    <property type="project" value="TreeGrafter"/>
</dbReference>
<gene>
    <name evidence="6" type="ORF">TELCIR_10348</name>
</gene>
<comment type="subcellular location">
    <subcellularLocation>
        <location evidence="1">Membrane</location>
    </subcellularLocation>
</comment>
<evidence type="ECO:0000313" key="6">
    <source>
        <dbReference type="EMBL" id="PIO67888.1"/>
    </source>
</evidence>
<dbReference type="PANTHER" id="PTHR12546">
    <property type="entry name" value="FER-1-LIKE"/>
    <property type="match status" value="1"/>
</dbReference>
<dbReference type="GO" id="GO:0007009">
    <property type="term" value="P:plasma membrane organization"/>
    <property type="evidence" value="ECO:0007669"/>
    <property type="project" value="TreeGrafter"/>
</dbReference>
<dbReference type="AlphaFoldDB" id="A0A2G9UCB4"/>
<keyword evidence="7" id="KW-1185">Reference proteome</keyword>
<dbReference type="PANTHER" id="PTHR12546:SF33">
    <property type="entry name" value="SPERM VESICLE FUSION PROTEIN FER-1"/>
    <property type="match status" value="1"/>
</dbReference>
<keyword evidence="3" id="KW-0677">Repeat</keyword>
<accession>A0A2G9UCB4</accession>
<keyword evidence="2" id="KW-0812">Transmembrane</keyword>
<evidence type="ECO:0000313" key="7">
    <source>
        <dbReference type="Proteomes" id="UP000230423"/>
    </source>
</evidence>
<keyword evidence="5" id="KW-0472">Membrane</keyword>